<evidence type="ECO:0000259" key="1">
    <source>
        <dbReference type="Pfam" id="PF09353"/>
    </source>
</evidence>
<dbReference type="InterPro" id="IPR018962">
    <property type="entry name" value="DUF1995"/>
</dbReference>
<dbReference type="InterPro" id="IPR053021">
    <property type="entry name" value="Chloroplast_ADK"/>
</dbReference>
<dbReference type="Pfam" id="PF09353">
    <property type="entry name" value="DUF1995"/>
    <property type="match status" value="1"/>
</dbReference>
<organism evidence="2 3">
    <name type="scientific">Genlisea aurea</name>
    <dbReference type="NCBI Taxonomy" id="192259"/>
    <lineage>
        <taxon>Eukaryota</taxon>
        <taxon>Viridiplantae</taxon>
        <taxon>Streptophyta</taxon>
        <taxon>Embryophyta</taxon>
        <taxon>Tracheophyta</taxon>
        <taxon>Spermatophyta</taxon>
        <taxon>Magnoliopsida</taxon>
        <taxon>eudicotyledons</taxon>
        <taxon>Gunneridae</taxon>
        <taxon>Pentapetalae</taxon>
        <taxon>asterids</taxon>
        <taxon>lamiids</taxon>
        <taxon>Lamiales</taxon>
        <taxon>Lentibulariaceae</taxon>
        <taxon>Genlisea</taxon>
    </lineage>
</organism>
<reference evidence="2 3" key="1">
    <citation type="journal article" date="2013" name="BMC Genomics">
        <title>The miniature genome of a carnivorous plant Genlisea aurea contains a low number of genes and short non-coding sequences.</title>
        <authorList>
            <person name="Leushkin E.V."/>
            <person name="Sutormin R.A."/>
            <person name="Nabieva E.R."/>
            <person name="Penin A.A."/>
            <person name="Kondrashov A.S."/>
            <person name="Logacheva M.D."/>
        </authorList>
    </citation>
    <scope>NUCLEOTIDE SEQUENCE [LARGE SCALE GENOMIC DNA]</scope>
</reference>
<protein>
    <recommendedName>
        <fullName evidence="1">DUF1995 domain-containing protein</fullName>
    </recommendedName>
</protein>
<dbReference type="EMBL" id="AUSU01009625">
    <property type="protein sequence ID" value="EPS58011.1"/>
    <property type="molecule type" value="Genomic_DNA"/>
</dbReference>
<dbReference type="Proteomes" id="UP000015453">
    <property type="component" value="Unassembled WGS sequence"/>
</dbReference>
<dbReference type="PANTHER" id="PTHR35509">
    <property type="entry name" value="DOMAIN PROTEIN, PUTATIVE (DUF1995)-RELATED"/>
    <property type="match status" value="1"/>
</dbReference>
<dbReference type="OrthoDB" id="5696at2759"/>
<gene>
    <name evidence="2" type="ORF">M569_16806</name>
</gene>
<accession>S8C0Q0</accession>
<dbReference type="PANTHER" id="PTHR35509:SF1">
    <property type="entry name" value="DOMAIN PROTEIN, PUTATIVE (DUF1995)-RELATED"/>
    <property type="match status" value="1"/>
</dbReference>
<dbReference type="AlphaFoldDB" id="S8C0Q0"/>
<comment type="caution">
    <text evidence="2">The sequence shown here is derived from an EMBL/GenBank/DDBJ whole genome shotgun (WGS) entry which is preliminary data.</text>
</comment>
<sequence>FLSTFTVTYSMKPLPSGAVFRCYPGLWKVFYDDEERPNRYVLGKEFLQRPDSEQLEIVFNGRGEMEKQGGGASLFDQAAGVFSSFTRFMKMISR</sequence>
<proteinExistence type="predicted"/>
<keyword evidence="3" id="KW-1185">Reference proteome</keyword>
<evidence type="ECO:0000313" key="3">
    <source>
        <dbReference type="Proteomes" id="UP000015453"/>
    </source>
</evidence>
<feature type="domain" description="DUF1995" evidence="1">
    <location>
        <begin position="1"/>
        <end position="56"/>
    </location>
</feature>
<feature type="non-terminal residue" evidence="2">
    <location>
        <position position="1"/>
    </location>
</feature>
<name>S8C0Q0_9LAMI</name>
<evidence type="ECO:0000313" key="2">
    <source>
        <dbReference type="EMBL" id="EPS58011.1"/>
    </source>
</evidence>